<dbReference type="Gene3D" id="2.60.40.640">
    <property type="match status" value="1"/>
</dbReference>
<dbReference type="PANTHER" id="PTHR11792:SF15">
    <property type="entry name" value="S-ARRESTIN"/>
    <property type="match status" value="1"/>
</dbReference>
<evidence type="ECO:0000259" key="5">
    <source>
        <dbReference type="SMART" id="SM01017"/>
    </source>
</evidence>
<keyword evidence="7" id="KW-1185">Reference proteome</keyword>
<dbReference type="InterPro" id="IPR014756">
    <property type="entry name" value="Ig_E-set"/>
</dbReference>
<accession>A0A8C4S6J5</accession>
<dbReference type="GO" id="GO:0001917">
    <property type="term" value="C:photoreceptor inner segment"/>
    <property type="evidence" value="ECO:0007669"/>
    <property type="project" value="TreeGrafter"/>
</dbReference>
<feature type="domain" description="Arrestin C-terminal-like" evidence="5">
    <location>
        <begin position="171"/>
        <end position="320"/>
    </location>
</feature>
<dbReference type="Pfam" id="PF00339">
    <property type="entry name" value="Arrestin_N"/>
    <property type="match status" value="1"/>
</dbReference>
<evidence type="ECO:0000256" key="4">
    <source>
        <dbReference type="ARBA" id="ARBA00042071"/>
    </source>
</evidence>
<dbReference type="PROSITE" id="PS00295">
    <property type="entry name" value="ARRESTINS"/>
    <property type="match status" value="1"/>
</dbReference>
<dbReference type="InterPro" id="IPR017864">
    <property type="entry name" value="Arrestin_CS"/>
</dbReference>
<dbReference type="InterPro" id="IPR000698">
    <property type="entry name" value="Arrestin"/>
</dbReference>
<dbReference type="InterPro" id="IPR014752">
    <property type="entry name" value="Arrestin-like_C"/>
</dbReference>
<reference evidence="6" key="2">
    <citation type="submission" date="2025-08" db="UniProtKB">
        <authorList>
            <consortium name="Ensembl"/>
        </authorList>
    </citation>
    <scope>IDENTIFICATION</scope>
</reference>
<dbReference type="GO" id="GO:0001664">
    <property type="term" value="F:G protein-coupled receptor binding"/>
    <property type="evidence" value="ECO:0007669"/>
    <property type="project" value="TreeGrafter"/>
</dbReference>
<dbReference type="GO" id="GO:0002031">
    <property type="term" value="P:G protein-coupled receptor internalization"/>
    <property type="evidence" value="ECO:0007669"/>
    <property type="project" value="TreeGrafter"/>
</dbReference>
<dbReference type="InterPro" id="IPR011021">
    <property type="entry name" value="Arrestin-like_N"/>
</dbReference>
<dbReference type="Ensembl" id="ENSECRT00000012510.1">
    <property type="protein sequence ID" value="ENSECRP00000012308.1"/>
    <property type="gene ID" value="ENSECRG00000008184.1"/>
</dbReference>
<dbReference type="GeneTree" id="ENSGT00950000182887"/>
<dbReference type="SUPFAM" id="SSF81296">
    <property type="entry name" value="E set domains"/>
    <property type="match status" value="2"/>
</dbReference>
<protein>
    <recommendedName>
        <fullName evidence="2">S-arrestin</fullName>
    </recommendedName>
    <alternativeName>
        <fullName evidence="4">Retinal S-antigen</fullName>
    </alternativeName>
    <alternativeName>
        <fullName evidence="3">Rod photoreceptor arrestin</fullName>
    </alternativeName>
</protein>
<sequence>MGKRDFVDHVDYVDPVDGVVLVDPELLKGKKVYVMLSCIFRYGRDDMDVLGLAFRRDIYVSTRQFYPPLQDRRAHTKIQERLLRKLGDNAYPFFFELPDNLPSSVGLQPSPTDVGKYCAVDFEVKAFCADNQDDKIHKRNSVRLMIRKVQYAPEKSGPPPTVETTREFLMSDGPLHLEVSLEKQTYYHGEPINVQVNISNNSSKTVKNITLTAEQVATVVLYSNDKYVKPVAMEEAGDKVPPKSSFKKVYTLLPLLANNRERRGLALDGKLKHEDTNLASSTIVKEGVEKEVLGILVSYRIIVKLVVGGHTQIRRSSVLLGKHHMKAAELLNMAFILTDSIVYWSHYLISKSSLKIISGNAVRE</sequence>
<dbReference type="PRINTS" id="PR00309">
    <property type="entry name" value="ARRESTIN"/>
</dbReference>
<dbReference type="Gene3D" id="2.60.40.840">
    <property type="match status" value="1"/>
</dbReference>
<gene>
    <name evidence="6" type="primary">SAG</name>
    <name evidence="6" type="synonym">saga</name>
</gene>
<organism evidence="6 7">
    <name type="scientific">Erpetoichthys calabaricus</name>
    <name type="common">Rope fish</name>
    <name type="synonym">Calamoichthys calabaricus</name>
    <dbReference type="NCBI Taxonomy" id="27687"/>
    <lineage>
        <taxon>Eukaryota</taxon>
        <taxon>Metazoa</taxon>
        <taxon>Chordata</taxon>
        <taxon>Craniata</taxon>
        <taxon>Vertebrata</taxon>
        <taxon>Euteleostomi</taxon>
        <taxon>Actinopterygii</taxon>
        <taxon>Polypteriformes</taxon>
        <taxon>Polypteridae</taxon>
        <taxon>Erpetoichthys</taxon>
    </lineage>
</organism>
<dbReference type="GO" id="GO:0007165">
    <property type="term" value="P:signal transduction"/>
    <property type="evidence" value="ECO:0007669"/>
    <property type="project" value="InterPro"/>
</dbReference>
<dbReference type="FunFam" id="2.60.40.840:FF:000002">
    <property type="entry name" value="Arrestin 3"/>
    <property type="match status" value="1"/>
</dbReference>
<dbReference type="InterPro" id="IPR014753">
    <property type="entry name" value="Arrestin_N"/>
</dbReference>
<dbReference type="SMART" id="SM01017">
    <property type="entry name" value="Arrestin_C"/>
    <property type="match status" value="1"/>
</dbReference>
<comment type="similarity">
    <text evidence="1">Belongs to the arrestin family.</text>
</comment>
<name>A0A8C4S6J5_ERPCA</name>
<evidence type="ECO:0000313" key="7">
    <source>
        <dbReference type="Proteomes" id="UP000694620"/>
    </source>
</evidence>
<dbReference type="GO" id="GO:0001750">
    <property type="term" value="C:photoreceptor outer segment"/>
    <property type="evidence" value="ECO:0007669"/>
    <property type="project" value="TreeGrafter"/>
</dbReference>
<evidence type="ECO:0000256" key="1">
    <source>
        <dbReference type="ARBA" id="ARBA00005298"/>
    </source>
</evidence>
<evidence type="ECO:0000256" key="3">
    <source>
        <dbReference type="ARBA" id="ARBA00041305"/>
    </source>
</evidence>
<dbReference type="Pfam" id="PF02752">
    <property type="entry name" value="Arrestin_C"/>
    <property type="match status" value="1"/>
</dbReference>
<reference evidence="6" key="1">
    <citation type="submission" date="2021-06" db="EMBL/GenBank/DDBJ databases">
        <authorList>
            <consortium name="Wellcome Sanger Institute Data Sharing"/>
        </authorList>
    </citation>
    <scope>NUCLEOTIDE SEQUENCE [LARGE SCALE GENOMIC DNA]</scope>
</reference>
<dbReference type="FunFam" id="2.60.40.640:FF:000011">
    <property type="entry name" value="S-arrestin isoform X2"/>
    <property type="match status" value="1"/>
</dbReference>
<dbReference type="PANTHER" id="PTHR11792">
    <property type="entry name" value="ARRESTIN"/>
    <property type="match status" value="1"/>
</dbReference>
<reference evidence="6" key="3">
    <citation type="submission" date="2025-09" db="UniProtKB">
        <authorList>
            <consortium name="Ensembl"/>
        </authorList>
    </citation>
    <scope>IDENTIFICATION</scope>
</reference>
<dbReference type="Proteomes" id="UP000694620">
    <property type="component" value="Chromosome 2"/>
</dbReference>
<evidence type="ECO:0000313" key="6">
    <source>
        <dbReference type="Ensembl" id="ENSECRP00000012308.1"/>
    </source>
</evidence>
<proteinExistence type="inferred from homology"/>
<dbReference type="InterPro" id="IPR011022">
    <property type="entry name" value="Arrestin_C-like"/>
</dbReference>
<evidence type="ECO:0000256" key="2">
    <source>
        <dbReference type="ARBA" id="ARBA00040206"/>
    </source>
</evidence>
<dbReference type="AlphaFoldDB" id="A0A8C4S6J5"/>